<dbReference type="AlphaFoldDB" id="A0A6G3X4S0"/>
<evidence type="ECO:0000256" key="1">
    <source>
        <dbReference type="ARBA" id="ARBA00008061"/>
    </source>
</evidence>
<organism evidence="4">
    <name type="scientific">Streptomyces sp. SID7499</name>
    <dbReference type="NCBI Taxonomy" id="2706086"/>
    <lineage>
        <taxon>Bacteria</taxon>
        <taxon>Bacillati</taxon>
        <taxon>Actinomycetota</taxon>
        <taxon>Actinomycetes</taxon>
        <taxon>Kitasatosporales</taxon>
        <taxon>Streptomycetaceae</taxon>
        <taxon>Streptomyces</taxon>
    </lineage>
</organism>
<dbReference type="Gene3D" id="3.20.20.80">
    <property type="entry name" value="Glycosidases"/>
    <property type="match status" value="1"/>
</dbReference>
<dbReference type="EMBL" id="JAAGMN010004194">
    <property type="protein sequence ID" value="NEE12652.1"/>
    <property type="molecule type" value="Genomic_DNA"/>
</dbReference>
<keyword evidence="4" id="KW-0378">Hydrolase</keyword>
<dbReference type="Gene3D" id="3.90.400.10">
    <property type="entry name" value="Oligo-1,6-glucosidase, Domain 2"/>
    <property type="match status" value="1"/>
</dbReference>
<dbReference type="InterPro" id="IPR045857">
    <property type="entry name" value="O16G_dom_2"/>
</dbReference>
<dbReference type="SMART" id="SM00642">
    <property type="entry name" value="Aamy"/>
    <property type="match status" value="1"/>
</dbReference>
<comment type="similarity">
    <text evidence="1">Belongs to the glycosyl hydrolase 13 family.</text>
</comment>
<evidence type="ECO:0000259" key="3">
    <source>
        <dbReference type="SMART" id="SM00642"/>
    </source>
</evidence>
<sequence length="542" mass="60843">MSPTAPWWRSAVIYQVYIRSFADGNGDGVGDIAGIRSRLPYLKSLGVDAIWINPWYKSPMADHGYDVADFREIDPMFGTLDDAERLIEEAHELGIRVIPDIVPNHTSDRHAWFRAALEAGPGSPERARYVFRPGRGADGDRPPNDWVSCFGGPAWTRLPDGEWYLHLFAPEQPDLNWEHPEVRAEFESVLRFWFGRGVDGFRIDVAHGLVKHPELPDLPLRRDPDDEGPRQHLDHPHWDRDEVHEIYRSWRKVADEFPGDRSFVAEAWADTPERLAAYVRPDGLHTAFNFDFLMSSWDPKDLRSVIDGSLGMLGAVGAPATWVLSNHDVMRHPSRYGRRTARRWVANESYRPDGPLDFALGTRRARAAALLMLALPGGAYVYQGEELGLPEVEDLPESVLQDPTWERSGHTDRGRDGCRVPIPWSGRTAPYGFGTGEPWLPQPASWADHTVERQTGDPDSMLELYRAALRVRRGHPALGDGTMTWLDTPDGVLAFAREPGFVCLVNLSAEPYDLPVHSAVLLASGPLEDGRLGTDRAVWLAV</sequence>
<name>A0A6G3X4S0_9ACTN</name>
<dbReference type="SUPFAM" id="SSF51445">
    <property type="entry name" value="(Trans)glycosidases"/>
    <property type="match status" value="1"/>
</dbReference>
<dbReference type="PANTHER" id="PTHR10357">
    <property type="entry name" value="ALPHA-AMYLASE FAMILY MEMBER"/>
    <property type="match status" value="1"/>
</dbReference>
<dbReference type="InterPro" id="IPR017853">
    <property type="entry name" value="GH"/>
</dbReference>
<evidence type="ECO:0000313" key="4">
    <source>
        <dbReference type="EMBL" id="NEE12652.1"/>
    </source>
</evidence>
<comment type="caution">
    <text evidence="4">The sequence shown here is derived from an EMBL/GenBank/DDBJ whole genome shotgun (WGS) entry which is preliminary data.</text>
</comment>
<dbReference type="PANTHER" id="PTHR10357:SF179">
    <property type="entry name" value="NEUTRAL AND BASIC AMINO ACID TRANSPORT PROTEIN RBAT"/>
    <property type="match status" value="1"/>
</dbReference>
<evidence type="ECO:0000256" key="2">
    <source>
        <dbReference type="SAM" id="MobiDB-lite"/>
    </source>
</evidence>
<accession>A0A6G3X4S0</accession>
<dbReference type="Pfam" id="PF00128">
    <property type="entry name" value="Alpha-amylase"/>
    <property type="match status" value="1"/>
</dbReference>
<dbReference type="InterPro" id="IPR006047">
    <property type="entry name" value="GH13_cat_dom"/>
</dbReference>
<feature type="region of interest" description="Disordered" evidence="2">
    <location>
        <begin position="216"/>
        <end position="236"/>
    </location>
</feature>
<dbReference type="GO" id="GO:0009313">
    <property type="term" value="P:oligosaccharide catabolic process"/>
    <property type="evidence" value="ECO:0007669"/>
    <property type="project" value="TreeGrafter"/>
</dbReference>
<protein>
    <submittedName>
        <fullName evidence="4">Glycoside hydrolase family 13 protein</fullName>
    </submittedName>
</protein>
<gene>
    <name evidence="4" type="ORF">G3M58_40145</name>
</gene>
<reference evidence="4" key="1">
    <citation type="submission" date="2020-01" db="EMBL/GenBank/DDBJ databases">
        <title>Insect and environment-associated Actinomycetes.</title>
        <authorList>
            <person name="Currrie C."/>
            <person name="Chevrette M."/>
            <person name="Carlson C."/>
            <person name="Stubbendieck R."/>
            <person name="Wendt-Pienkowski E."/>
        </authorList>
    </citation>
    <scope>NUCLEOTIDE SEQUENCE</scope>
    <source>
        <strain evidence="4">SID7499</strain>
    </source>
</reference>
<dbReference type="GO" id="GO:0004556">
    <property type="term" value="F:alpha-amylase activity"/>
    <property type="evidence" value="ECO:0007669"/>
    <property type="project" value="TreeGrafter"/>
</dbReference>
<proteinExistence type="inferred from homology"/>
<dbReference type="CDD" id="cd11332">
    <property type="entry name" value="AmyAc_OligoGlu_TS"/>
    <property type="match status" value="1"/>
</dbReference>
<feature type="domain" description="Glycosyl hydrolase family 13 catalytic" evidence="3">
    <location>
        <begin position="15"/>
        <end position="419"/>
    </location>
</feature>